<dbReference type="PROSITE" id="PS50102">
    <property type="entry name" value="RRM"/>
    <property type="match status" value="1"/>
</dbReference>
<dbReference type="InterPro" id="IPR035979">
    <property type="entry name" value="RBD_domain_sf"/>
</dbReference>
<dbReference type="GO" id="GO:0043022">
    <property type="term" value="F:ribosome binding"/>
    <property type="evidence" value="ECO:0007669"/>
    <property type="project" value="TreeGrafter"/>
</dbReference>
<sequence length="749" mass="83112">MATCPAAVGLPCARQNTLVFCLSALCSADVEQQMNSKIQSADVVLKPRRRRRRRAPHVVTAAGNRQAMPSIGQLFASHSSPVYNHHHMPLTANGNNYPRHCSFSETGCCCGGWSQMCLRCQQQWKASVSNFETIQLLDSMLGRCLSSRSVGGGGGGGSDKMAVQQLMRDLMNRRWVGNVTTSTPEQNGDVAFGKAMSQQQQQQQIVPAARTMTPEKSAGTPPLNDSLTSYRNGVQSIGNSGGSTDRQVDQSWLRRSDHVTSSPQERLAGCRLSDDEISPLSSSSSYLSIAQLCEILAKYNLNNSEAVEQSRFGNVQTSVDSSPLGSGSRSSATSRSPETSSALAVFDSDQSSSSRLIKAPVRPPTGLCPVTAGCNSIESAARRYRNAAAVCEPSCTWSGPLPPKMHQNPVYSCKVFVGGVPWDITEPSLVNAFKMFGPVRVEWPGREARYAKSNAKPLTVTRGKGYVYMIFENESSVRALLQKCTRDYSNGSDWYFKLTSRRLRVREVRQVQIIPWIIADSNFILSTDEKLDAKKTVFVGALHGMITAVVLANVMNDLFGGVVYAGIDTDKYKYPIGSGRVTFDNETSYLRAVTAAFVEVKTMKFVKKVQIDPYLEESICSFCQMNPGQYFCRELMCFRYFCRVCWQTQHALDVMQNHKPLMRNMRRCNLPDTHLPFFDRTNQTAAAMCPMQNFVAYARPSEEVVSVLATPLELFSRYICMCAIFSARPMTIEYMWRPLLLNAKIARWC</sequence>
<dbReference type="SMART" id="SM00360">
    <property type="entry name" value="RRM"/>
    <property type="match status" value="2"/>
</dbReference>
<dbReference type="AlphaFoldDB" id="A0A085MCJ5"/>
<feature type="region of interest" description="Disordered" evidence="6">
    <location>
        <begin position="180"/>
        <end position="267"/>
    </location>
</feature>
<dbReference type="Pfam" id="PF16368">
    <property type="entry name" value="CEBP1_N"/>
    <property type="match status" value="1"/>
</dbReference>
<comment type="similarity">
    <text evidence="1">Belongs to the RRM CPEB family.</text>
</comment>
<keyword evidence="3" id="KW-0810">Translation regulation</keyword>
<evidence type="ECO:0000313" key="9">
    <source>
        <dbReference type="Proteomes" id="UP000030764"/>
    </source>
</evidence>
<evidence type="ECO:0000256" key="5">
    <source>
        <dbReference type="PROSITE-ProRule" id="PRU00176"/>
    </source>
</evidence>
<dbReference type="GO" id="GO:0005737">
    <property type="term" value="C:cytoplasm"/>
    <property type="evidence" value="ECO:0007669"/>
    <property type="project" value="TreeGrafter"/>
</dbReference>
<reference evidence="8 9" key="1">
    <citation type="journal article" date="2014" name="Nat. Genet.">
        <title>Genome and transcriptome of the porcine whipworm Trichuris suis.</title>
        <authorList>
            <person name="Jex A.R."/>
            <person name="Nejsum P."/>
            <person name="Schwarz E.M."/>
            <person name="Hu L."/>
            <person name="Young N.D."/>
            <person name="Hall R.S."/>
            <person name="Korhonen P.K."/>
            <person name="Liao S."/>
            <person name="Thamsborg S."/>
            <person name="Xia J."/>
            <person name="Xu P."/>
            <person name="Wang S."/>
            <person name="Scheerlinck J.P."/>
            <person name="Hofmann A."/>
            <person name="Sternberg P.W."/>
            <person name="Wang J."/>
            <person name="Gasser R.B."/>
        </authorList>
    </citation>
    <scope>NUCLEOTIDE SEQUENCE [LARGE SCALE GENOMIC DNA]</scope>
    <source>
        <strain evidence="8">DCEP-RM93M</strain>
    </source>
</reference>
<dbReference type="InterPro" id="IPR032296">
    <property type="entry name" value="CEBP_ZZ"/>
</dbReference>
<dbReference type="Gene3D" id="4.10.640.40">
    <property type="entry name" value="Cytoplasmic polyadenylation element-binding protein, ZZ domain"/>
    <property type="match status" value="1"/>
</dbReference>
<dbReference type="PANTHER" id="PTHR12566">
    <property type="entry name" value="CYTOPLASMIC POLYADENYLATION ELEMENT BINDING PROTEIN CPEB"/>
    <property type="match status" value="1"/>
</dbReference>
<dbReference type="Pfam" id="PF16366">
    <property type="entry name" value="CEBP_ZZ"/>
    <property type="match status" value="1"/>
</dbReference>
<dbReference type="FunFam" id="3.30.70.330:FF:000677">
    <property type="entry name" value="Cytoplasmic polyadenylation element-binding protein 3"/>
    <property type="match status" value="1"/>
</dbReference>
<dbReference type="GO" id="GO:0000900">
    <property type="term" value="F:mRNA regulatory element binding translation repressor activity"/>
    <property type="evidence" value="ECO:0007669"/>
    <property type="project" value="TreeGrafter"/>
</dbReference>
<dbReference type="EMBL" id="KL363203">
    <property type="protein sequence ID" value="KFD54941.1"/>
    <property type="molecule type" value="Genomic_DNA"/>
</dbReference>
<dbReference type="GO" id="GO:0043005">
    <property type="term" value="C:neuron projection"/>
    <property type="evidence" value="ECO:0007669"/>
    <property type="project" value="TreeGrafter"/>
</dbReference>
<dbReference type="GO" id="GO:2000766">
    <property type="term" value="P:negative regulation of cytoplasmic translation"/>
    <property type="evidence" value="ECO:0007669"/>
    <property type="project" value="TreeGrafter"/>
</dbReference>
<dbReference type="GO" id="GO:0003730">
    <property type="term" value="F:mRNA 3'-UTR binding"/>
    <property type="evidence" value="ECO:0007669"/>
    <property type="project" value="InterPro"/>
</dbReference>
<dbReference type="Pfam" id="PF16367">
    <property type="entry name" value="RRM_7"/>
    <property type="match status" value="1"/>
</dbReference>
<evidence type="ECO:0000256" key="2">
    <source>
        <dbReference type="ARBA" id="ARBA00022737"/>
    </source>
</evidence>
<evidence type="ECO:0000256" key="1">
    <source>
        <dbReference type="ARBA" id="ARBA00010347"/>
    </source>
</evidence>
<dbReference type="SUPFAM" id="SSF54928">
    <property type="entry name" value="RNA-binding domain, RBD"/>
    <property type="match status" value="1"/>
</dbReference>
<feature type="domain" description="RRM" evidence="7">
    <location>
        <begin position="413"/>
        <end position="510"/>
    </location>
</feature>
<name>A0A085MCJ5_9BILA</name>
<evidence type="ECO:0000259" key="7">
    <source>
        <dbReference type="PROSITE" id="PS50102"/>
    </source>
</evidence>
<dbReference type="InterPro" id="IPR038446">
    <property type="entry name" value="CEBP_ZZ_sf"/>
</dbReference>
<keyword evidence="9" id="KW-1185">Reference proteome</keyword>
<feature type="region of interest" description="Disordered" evidence="6">
    <location>
        <begin position="314"/>
        <end position="347"/>
    </location>
</feature>
<dbReference type="CDD" id="cd12725">
    <property type="entry name" value="RRM2_CPEB1"/>
    <property type="match status" value="1"/>
</dbReference>
<dbReference type="CDD" id="cd12723">
    <property type="entry name" value="RRM1_CPEB1"/>
    <property type="match status" value="1"/>
</dbReference>
<dbReference type="InterPro" id="IPR000504">
    <property type="entry name" value="RRM_dom"/>
</dbReference>
<dbReference type="InterPro" id="IPR034819">
    <property type="entry name" value="CPEB"/>
</dbReference>
<dbReference type="FunFam" id="3.30.70.330:FF:000054">
    <property type="entry name" value="Cytoplasmic polyadenylation element-binding protein 1"/>
    <property type="match status" value="1"/>
</dbReference>
<evidence type="ECO:0000256" key="4">
    <source>
        <dbReference type="ARBA" id="ARBA00022884"/>
    </source>
</evidence>
<dbReference type="InterPro" id="IPR034977">
    <property type="entry name" value="CPEB1_RRM1"/>
</dbReference>
<accession>A0A085MCJ5</accession>
<keyword evidence="4 5" id="KW-0694">RNA-binding</keyword>
<protein>
    <recommendedName>
        <fullName evidence="7">RRM domain-containing protein</fullName>
    </recommendedName>
</protein>
<evidence type="ECO:0000313" key="8">
    <source>
        <dbReference type="EMBL" id="KFD54941.1"/>
    </source>
</evidence>
<dbReference type="CDD" id="cd19757">
    <property type="entry name" value="Bbox1"/>
    <property type="match status" value="1"/>
</dbReference>
<organism evidence="8 9">
    <name type="scientific">Trichuris suis</name>
    <name type="common">pig whipworm</name>
    <dbReference type="NCBI Taxonomy" id="68888"/>
    <lineage>
        <taxon>Eukaryota</taxon>
        <taxon>Metazoa</taxon>
        <taxon>Ecdysozoa</taxon>
        <taxon>Nematoda</taxon>
        <taxon>Enoplea</taxon>
        <taxon>Dorylaimia</taxon>
        <taxon>Trichinellida</taxon>
        <taxon>Trichuridae</taxon>
        <taxon>Trichuris</taxon>
    </lineage>
</organism>
<dbReference type="GO" id="GO:0008135">
    <property type="term" value="F:translation factor activity, RNA binding"/>
    <property type="evidence" value="ECO:0007669"/>
    <property type="project" value="TreeGrafter"/>
</dbReference>
<evidence type="ECO:0000256" key="3">
    <source>
        <dbReference type="ARBA" id="ARBA00022845"/>
    </source>
</evidence>
<dbReference type="PANTHER" id="PTHR12566:SF9">
    <property type="entry name" value="CYTOPLASMIC POLYADENYLATION ELEMENT-BINDING PROTEIN 1"/>
    <property type="match status" value="1"/>
</dbReference>
<dbReference type="Proteomes" id="UP000030764">
    <property type="component" value="Unassembled WGS sequence"/>
</dbReference>
<dbReference type="InterPro" id="IPR032292">
    <property type="entry name" value="CEBP1_N"/>
</dbReference>
<dbReference type="GO" id="GO:0045202">
    <property type="term" value="C:synapse"/>
    <property type="evidence" value="ECO:0007669"/>
    <property type="project" value="TreeGrafter"/>
</dbReference>
<feature type="compositionally biased region" description="Basic and acidic residues" evidence="6">
    <location>
        <begin position="246"/>
        <end position="258"/>
    </location>
</feature>
<dbReference type="Gene3D" id="3.30.70.330">
    <property type="match status" value="2"/>
</dbReference>
<gene>
    <name evidence="8" type="ORF">M513_04123</name>
</gene>
<keyword evidence="2" id="KW-0677">Repeat</keyword>
<feature type="compositionally biased region" description="Low complexity" evidence="6">
    <location>
        <begin position="321"/>
        <end position="342"/>
    </location>
</feature>
<proteinExistence type="inferred from homology"/>
<feature type="compositionally biased region" description="Polar residues" evidence="6">
    <location>
        <begin position="223"/>
        <end position="245"/>
    </location>
</feature>
<dbReference type="InterPro" id="IPR012677">
    <property type="entry name" value="Nucleotide-bd_a/b_plait_sf"/>
</dbReference>
<evidence type="ECO:0000256" key="6">
    <source>
        <dbReference type="SAM" id="MobiDB-lite"/>
    </source>
</evidence>
<dbReference type="GO" id="GO:0005634">
    <property type="term" value="C:nucleus"/>
    <property type="evidence" value="ECO:0007669"/>
    <property type="project" value="TreeGrafter"/>
</dbReference>